<dbReference type="EMBL" id="DRWN01000022">
    <property type="protein sequence ID" value="HHK68043.1"/>
    <property type="molecule type" value="Genomic_DNA"/>
</dbReference>
<dbReference type="PANTHER" id="PTHR23527">
    <property type="entry name" value="BLL3282 PROTEIN"/>
    <property type="match status" value="1"/>
</dbReference>
<dbReference type="Pfam" id="PF07690">
    <property type="entry name" value="MFS_1"/>
    <property type="match status" value="1"/>
</dbReference>
<feature type="domain" description="Major facilitator superfamily (MFS) profile" evidence="2">
    <location>
        <begin position="1"/>
        <end position="389"/>
    </location>
</feature>
<gene>
    <name evidence="3" type="ORF">ENM11_02660</name>
</gene>
<feature type="transmembrane region" description="Helical" evidence="1">
    <location>
        <begin position="163"/>
        <end position="185"/>
    </location>
</feature>
<dbReference type="PANTHER" id="PTHR23527:SF1">
    <property type="entry name" value="BLL3282 PROTEIN"/>
    <property type="match status" value="1"/>
</dbReference>
<dbReference type="InterPro" id="IPR036259">
    <property type="entry name" value="MFS_trans_sf"/>
</dbReference>
<keyword evidence="1" id="KW-1133">Transmembrane helix</keyword>
<evidence type="ECO:0000259" key="2">
    <source>
        <dbReference type="PROSITE" id="PS50850"/>
    </source>
</evidence>
<keyword evidence="1" id="KW-0812">Transmembrane</keyword>
<feature type="transmembrane region" description="Helical" evidence="1">
    <location>
        <begin position="206"/>
        <end position="230"/>
    </location>
</feature>
<feature type="transmembrane region" description="Helical" evidence="1">
    <location>
        <begin position="242"/>
        <end position="262"/>
    </location>
</feature>
<name>A0A7C5LF58_CALS0</name>
<sequence length="398" mass="42246">MTVKQRCLLSSYIYQHTCSFAALSIPPLLPLISSELSLTAANAGLLMFMVYLSTALTAPASGYFTDRVAMKFLVVFSVGLLSLGLVLLSAARDFLTLLAIALMMGVGYSVSGPLSTKMVASVFEQEMRATALGIKQTGTSSGSALASLILPSIAVVAHRHSAFIAAAGIAAAAIPIIILTYVNTINPEKAQSERYMLGAMSRGDTILFQLGSFGLGFCMFAMIAHLPLFLTADVGFSIVEAGFMLALTQFFSVLGRVGLGVLADRFFSRKRTAVLSLASIIAAVSSTVFILSVRSQTFIAAVSLAFIGFFLFGSIGVVFTIGSELFNSERVGTTSGMTYFFLALGNSFGPLVFGQLIDALGYSTAWQLYVLAVCLCAFAFIFPLISHVKPGRLFSPQL</sequence>
<proteinExistence type="predicted"/>
<dbReference type="InterPro" id="IPR020846">
    <property type="entry name" value="MFS_dom"/>
</dbReference>
<keyword evidence="1" id="KW-0472">Membrane</keyword>
<feature type="transmembrane region" description="Helical" evidence="1">
    <location>
        <begin position="366"/>
        <end position="385"/>
    </location>
</feature>
<dbReference type="InterPro" id="IPR052952">
    <property type="entry name" value="MFS-Transporter"/>
</dbReference>
<dbReference type="PROSITE" id="PS50850">
    <property type="entry name" value="MFS"/>
    <property type="match status" value="1"/>
</dbReference>
<evidence type="ECO:0000256" key="1">
    <source>
        <dbReference type="SAM" id="Phobius"/>
    </source>
</evidence>
<feature type="transmembrane region" description="Helical" evidence="1">
    <location>
        <begin position="94"/>
        <end position="116"/>
    </location>
</feature>
<feature type="transmembrane region" description="Helical" evidence="1">
    <location>
        <begin position="38"/>
        <end position="56"/>
    </location>
</feature>
<feature type="transmembrane region" description="Helical" evidence="1">
    <location>
        <begin position="298"/>
        <end position="326"/>
    </location>
</feature>
<dbReference type="GO" id="GO:0022857">
    <property type="term" value="F:transmembrane transporter activity"/>
    <property type="evidence" value="ECO:0007669"/>
    <property type="project" value="InterPro"/>
</dbReference>
<accession>A0A7C5LF58</accession>
<dbReference type="Gene3D" id="1.20.1250.20">
    <property type="entry name" value="MFS general substrate transporter like domains"/>
    <property type="match status" value="2"/>
</dbReference>
<dbReference type="SUPFAM" id="SSF103473">
    <property type="entry name" value="MFS general substrate transporter"/>
    <property type="match status" value="1"/>
</dbReference>
<protein>
    <submittedName>
        <fullName evidence="3">MFS transporter</fullName>
    </submittedName>
</protein>
<evidence type="ECO:0000313" key="3">
    <source>
        <dbReference type="EMBL" id="HHK68043.1"/>
    </source>
</evidence>
<feature type="transmembrane region" description="Helical" evidence="1">
    <location>
        <begin position="338"/>
        <end position="360"/>
    </location>
</feature>
<feature type="transmembrane region" description="Helical" evidence="1">
    <location>
        <begin position="68"/>
        <end position="88"/>
    </location>
</feature>
<feature type="transmembrane region" description="Helical" evidence="1">
    <location>
        <begin position="137"/>
        <end position="157"/>
    </location>
</feature>
<comment type="caution">
    <text evidence="3">The sequence shown here is derived from an EMBL/GenBank/DDBJ whole genome shotgun (WGS) entry which is preliminary data.</text>
</comment>
<reference evidence="3" key="1">
    <citation type="journal article" date="2020" name="mSystems">
        <title>Genome- and Community-Level Interaction Insights into Carbon Utilization and Element Cycling Functions of Hydrothermarchaeota in Hydrothermal Sediment.</title>
        <authorList>
            <person name="Zhou Z."/>
            <person name="Liu Y."/>
            <person name="Xu W."/>
            <person name="Pan J."/>
            <person name="Luo Z.H."/>
            <person name="Li M."/>
        </authorList>
    </citation>
    <scope>NUCLEOTIDE SEQUENCE [LARGE SCALE GENOMIC DNA]</scope>
    <source>
        <strain evidence="3">SpSt-1056</strain>
    </source>
</reference>
<dbReference type="AlphaFoldDB" id="A0A7C5LF58"/>
<dbReference type="InterPro" id="IPR011701">
    <property type="entry name" value="MFS"/>
</dbReference>
<organism evidence="3">
    <name type="scientific">Caldiarchaeum subterraneum</name>
    <dbReference type="NCBI Taxonomy" id="311458"/>
    <lineage>
        <taxon>Archaea</taxon>
        <taxon>Nitrososphaerota</taxon>
        <taxon>Candidatus Caldarchaeales</taxon>
        <taxon>Candidatus Caldarchaeaceae</taxon>
        <taxon>Candidatus Caldarchaeum</taxon>
    </lineage>
</organism>
<feature type="transmembrane region" description="Helical" evidence="1">
    <location>
        <begin position="12"/>
        <end position="32"/>
    </location>
</feature>
<feature type="transmembrane region" description="Helical" evidence="1">
    <location>
        <begin position="274"/>
        <end position="292"/>
    </location>
</feature>